<dbReference type="InterPro" id="IPR025650">
    <property type="entry name" value="Alkyl-DHAP_Synthase"/>
</dbReference>
<dbReference type="EC" id="2.5.1.26" evidence="2"/>
<dbReference type="Proteomes" id="UP000887564">
    <property type="component" value="Unplaced"/>
</dbReference>
<evidence type="ECO:0000256" key="2">
    <source>
        <dbReference type="RuleBase" id="RU363113"/>
    </source>
</evidence>
<dbReference type="Gene3D" id="3.40.462.40">
    <property type="entry name" value="FAD-linked oxidase, cap domain/gating helix"/>
    <property type="match status" value="1"/>
</dbReference>
<feature type="binding site" evidence="1">
    <location>
        <position position="93"/>
    </location>
    <ligand>
        <name>substrate</name>
    </ligand>
</feature>
<dbReference type="GO" id="GO:0005777">
    <property type="term" value="C:peroxisome"/>
    <property type="evidence" value="ECO:0007669"/>
    <property type="project" value="UniProtKB-SubCell"/>
</dbReference>
<proteinExistence type="inferred from homology"/>
<evidence type="ECO:0000313" key="4">
    <source>
        <dbReference type="WBParaSite" id="PEQ_0000120701-mRNA-1"/>
    </source>
</evidence>
<comment type="subunit">
    <text evidence="2">Homodimer.</text>
</comment>
<sequence>MGQALKLEETFWKSLSSKLAKLYVTKWKGFKMLCEMKIEEMVAATIVYEGSAGEVEAQEKRLARIADKYGGLPGGEENGKYGYRLTFAIAYLRVGDFISS</sequence>
<comment type="subcellular location">
    <subcellularLocation>
        <location evidence="2">Peroxisome</location>
    </subcellularLocation>
</comment>
<comment type="catalytic activity">
    <reaction evidence="2">
        <text>a long chain fatty alcohol + a 1-acylglycerone 3-phosphate = a 1-O-alkylglycerone 3-phosphate + a long-chain fatty acid + H(+)</text>
        <dbReference type="Rhea" id="RHEA:36171"/>
        <dbReference type="ChEBI" id="CHEBI:15378"/>
        <dbReference type="ChEBI" id="CHEBI:17135"/>
        <dbReference type="ChEBI" id="CHEBI:57534"/>
        <dbReference type="ChEBI" id="CHEBI:57560"/>
        <dbReference type="ChEBI" id="CHEBI:73315"/>
        <dbReference type="EC" id="2.5.1.26"/>
    </reaction>
</comment>
<keyword evidence="2" id="KW-0274">FAD</keyword>
<dbReference type="AlphaFoldDB" id="A0A914RHJ5"/>
<dbReference type="PANTHER" id="PTHR46568:SF1">
    <property type="entry name" value="ALKYLDIHYDROXYACETONEPHOSPHATE SYNTHASE, PEROXISOMAL"/>
    <property type="match status" value="1"/>
</dbReference>
<comment type="pathway">
    <text evidence="2">Glycerolipid metabolism; ether lipid biosynthesis.</text>
</comment>
<accession>A0A914RHJ5</accession>
<dbReference type="GO" id="GO:0008609">
    <property type="term" value="F:alkylglycerone-phosphate synthase activity"/>
    <property type="evidence" value="ECO:0007669"/>
    <property type="project" value="UniProtKB-EC"/>
</dbReference>
<comment type="cofactor">
    <cofactor evidence="2">
        <name>FAD</name>
        <dbReference type="ChEBI" id="CHEBI:57692"/>
    </cofactor>
</comment>
<protein>
    <recommendedName>
        <fullName evidence="2">Alkylglycerone-phosphate synthase</fullName>
        <shortName evidence="2">Alkyl-DHAP synthase</shortName>
        <ecNumber evidence="2">2.5.1.26</ecNumber>
    </recommendedName>
</protein>
<name>A0A914RHJ5_PAREQ</name>
<evidence type="ECO:0000256" key="1">
    <source>
        <dbReference type="PIRSR" id="PIRSR625650-2"/>
    </source>
</evidence>
<reference evidence="4" key="1">
    <citation type="submission" date="2022-11" db="UniProtKB">
        <authorList>
            <consortium name="WormBaseParasite"/>
        </authorList>
    </citation>
    <scope>IDENTIFICATION</scope>
</reference>
<keyword evidence="2" id="KW-0285">Flavoprotein</keyword>
<dbReference type="WBParaSite" id="PEQ_0000120701-mRNA-1">
    <property type="protein sequence ID" value="PEQ_0000120701-mRNA-1"/>
    <property type="gene ID" value="PEQ_0000120701"/>
</dbReference>
<dbReference type="PANTHER" id="PTHR46568">
    <property type="entry name" value="ALKYLDIHYDROXYACETONEPHOSPHATE SYNTHASE, PEROXISOMAL"/>
    <property type="match status" value="1"/>
</dbReference>
<comment type="function">
    <text evidence="2">Catalyzes the exchange of an acyl for a long-chain alkyl group and the formation of the ether bond in the biosynthesis of ether phospholipids.</text>
</comment>
<organism evidence="3 4">
    <name type="scientific">Parascaris equorum</name>
    <name type="common">Equine roundworm</name>
    <dbReference type="NCBI Taxonomy" id="6256"/>
    <lineage>
        <taxon>Eukaryota</taxon>
        <taxon>Metazoa</taxon>
        <taxon>Ecdysozoa</taxon>
        <taxon>Nematoda</taxon>
        <taxon>Chromadorea</taxon>
        <taxon>Rhabditida</taxon>
        <taxon>Spirurina</taxon>
        <taxon>Ascaridomorpha</taxon>
        <taxon>Ascaridoidea</taxon>
        <taxon>Ascarididae</taxon>
        <taxon>Parascaris</taxon>
    </lineage>
</organism>
<keyword evidence="3" id="KW-1185">Reference proteome</keyword>
<keyword evidence="2" id="KW-0576">Peroxisome</keyword>
<evidence type="ECO:0000313" key="3">
    <source>
        <dbReference type="Proteomes" id="UP000887564"/>
    </source>
</evidence>
<comment type="similarity">
    <text evidence="2">Belongs to the FAD-binding oxidoreductase/transferase type 4 family.</text>
</comment>
<dbReference type="GO" id="GO:0008610">
    <property type="term" value="P:lipid biosynthetic process"/>
    <property type="evidence" value="ECO:0007669"/>
    <property type="project" value="InterPro"/>
</dbReference>
<keyword evidence="2" id="KW-0443">Lipid metabolism</keyword>
<keyword evidence="2" id="KW-0808">Transferase</keyword>
<keyword evidence="2" id="KW-0444">Lipid biosynthesis</keyword>